<proteinExistence type="predicted"/>
<dbReference type="PROSITE" id="PS00356">
    <property type="entry name" value="HTH_LACI_1"/>
    <property type="match status" value="1"/>
</dbReference>
<dbReference type="Gene3D" id="3.40.50.2300">
    <property type="match status" value="2"/>
</dbReference>
<dbReference type="CDD" id="cd01392">
    <property type="entry name" value="HTH_LacI"/>
    <property type="match status" value="1"/>
</dbReference>
<dbReference type="Gene3D" id="1.10.260.40">
    <property type="entry name" value="lambda repressor-like DNA-binding domains"/>
    <property type="match status" value="1"/>
</dbReference>
<evidence type="ECO:0000313" key="5">
    <source>
        <dbReference type="EMBL" id="SIS74163.1"/>
    </source>
</evidence>
<gene>
    <name evidence="5" type="ORF">SAMN05421799_103199</name>
</gene>
<dbReference type="PANTHER" id="PTHR30146">
    <property type="entry name" value="LACI-RELATED TRANSCRIPTIONAL REPRESSOR"/>
    <property type="match status" value="1"/>
</dbReference>
<dbReference type="Proteomes" id="UP000186156">
    <property type="component" value="Unassembled WGS sequence"/>
</dbReference>
<accession>A0A1N7LK12</accession>
<keyword evidence="2" id="KW-0238">DNA-binding</keyword>
<dbReference type="STRING" id="252246.SAMN05421799_103199"/>
<dbReference type="GO" id="GO:0000976">
    <property type="term" value="F:transcription cis-regulatory region binding"/>
    <property type="evidence" value="ECO:0007669"/>
    <property type="project" value="TreeGrafter"/>
</dbReference>
<evidence type="ECO:0000313" key="6">
    <source>
        <dbReference type="Proteomes" id="UP000186156"/>
    </source>
</evidence>
<dbReference type="Pfam" id="PF00356">
    <property type="entry name" value="LacI"/>
    <property type="match status" value="1"/>
</dbReference>
<reference evidence="6" key="1">
    <citation type="submission" date="2017-01" db="EMBL/GenBank/DDBJ databases">
        <authorList>
            <person name="Varghese N."/>
            <person name="Submissions S."/>
        </authorList>
    </citation>
    <scope>NUCLEOTIDE SEQUENCE [LARGE SCALE GENOMIC DNA]</scope>
    <source>
        <strain evidence="6">DSM 16176</strain>
    </source>
</reference>
<dbReference type="SMART" id="SM00354">
    <property type="entry name" value="HTH_LACI"/>
    <property type="match status" value="1"/>
</dbReference>
<dbReference type="AlphaFoldDB" id="A0A1N7LK12"/>
<dbReference type="GO" id="GO:0003700">
    <property type="term" value="F:DNA-binding transcription factor activity"/>
    <property type="evidence" value="ECO:0007669"/>
    <property type="project" value="TreeGrafter"/>
</dbReference>
<keyword evidence="1" id="KW-0805">Transcription regulation</keyword>
<feature type="domain" description="HTH lacI-type" evidence="4">
    <location>
        <begin position="2"/>
        <end position="56"/>
    </location>
</feature>
<dbReference type="PROSITE" id="PS50932">
    <property type="entry name" value="HTH_LACI_2"/>
    <property type="match status" value="1"/>
</dbReference>
<dbReference type="InterPro" id="IPR046335">
    <property type="entry name" value="LacI/GalR-like_sensor"/>
</dbReference>
<dbReference type="SUPFAM" id="SSF53822">
    <property type="entry name" value="Periplasmic binding protein-like I"/>
    <property type="match status" value="1"/>
</dbReference>
<organism evidence="5 6">
    <name type="scientific">Alicyclobacillus vulcanalis</name>
    <dbReference type="NCBI Taxonomy" id="252246"/>
    <lineage>
        <taxon>Bacteria</taxon>
        <taxon>Bacillati</taxon>
        <taxon>Bacillota</taxon>
        <taxon>Bacilli</taxon>
        <taxon>Bacillales</taxon>
        <taxon>Alicyclobacillaceae</taxon>
        <taxon>Alicyclobacillus</taxon>
    </lineage>
</organism>
<dbReference type="CDD" id="cd06294">
    <property type="entry name" value="PBP1_MalR-like"/>
    <property type="match status" value="1"/>
</dbReference>
<dbReference type="InterPro" id="IPR000843">
    <property type="entry name" value="HTH_LacI"/>
</dbReference>
<keyword evidence="6" id="KW-1185">Reference proteome</keyword>
<evidence type="ECO:0000256" key="2">
    <source>
        <dbReference type="ARBA" id="ARBA00023125"/>
    </source>
</evidence>
<evidence type="ECO:0000256" key="3">
    <source>
        <dbReference type="ARBA" id="ARBA00023163"/>
    </source>
</evidence>
<dbReference type="InterPro" id="IPR010982">
    <property type="entry name" value="Lambda_DNA-bd_dom_sf"/>
</dbReference>
<keyword evidence="3" id="KW-0804">Transcription</keyword>
<protein>
    <submittedName>
        <fullName evidence="5">Transcriptional regulator, LacI family</fullName>
    </submittedName>
</protein>
<dbReference type="RefSeq" id="WP_076345766.1">
    <property type="nucleotide sequence ID" value="NZ_FTOO01000003.1"/>
</dbReference>
<dbReference type="OrthoDB" id="9788209at2"/>
<dbReference type="EMBL" id="FTOO01000003">
    <property type="protein sequence ID" value="SIS74163.1"/>
    <property type="molecule type" value="Genomic_DNA"/>
</dbReference>
<dbReference type="PANTHER" id="PTHR30146:SF109">
    <property type="entry name" value="HTH-TYPE TRANSCRIPTIONAL REGULATOR GALS"/>
    <property type="match status" value="1"/>
</dbReference>
<sequence>MATIKDVARLAKVSPSTVSRVLANSPRISEETKRKVRAALEQLNYHPNAFARGLVTNSTGAIGILIPPSAEEFFVNPFFAEWMAGVAEVARQRGVDTVLSTSARSEVETLDHMVRGRRVDGVLLIGARRGDPVLQEVVKLGCPAVLLGRPADATAISWVNNDNRRAAYDATVHLLKLGHRRIGFLGGASDLVVTIDRVSGYRQALLDYGVEPDPRLEVSSFFLEQGGYLGMMRLLAIPDRPTAVLCADDVLAFGGMRAAHELGFDVPGDLAIVGFNDIRLAELAHPALTSVRVHMHELGVRSALLLLEEIERGKPLHRQVVVGHELVVRYSCGAKPMGSLALS</sequence>
<evidence type="ECO:0000256" key="1">
    <source>
        <dbReference type="ARBA" id="ARBA00023015"/>
    </source>
</evidence>
<dbReference type="InterPro" id="IPR028082">
    <property type="entry name" value="Peripla_BP_I"/>
</dbReference>
<evidence type="ECO:0000259" key="4">
    <source>
        <dbReference type="PROSITE" id="PS50932"/>
    </source>
</evidence>
<dbReference type="Pfam" id="PF13377">
    <property type="entry name" value="Peripla_BP_3"/>
    <property type="match status" value="1"/>
</dbReference>
<dbReference type="SUPFAM" id="SSF47413">
    <property type="entry name" value="lambda repressor-like DNA-binding domains"/>
    <property type="match status" value="1"/>
</dbReference>
<name>A0A1N7LK12_9BACL</name>